<proteinExistence type="predicted"/>
<dbReference type="EMBL" id="JAOPJF010000024">
    <property type="protein sequence ID" value="KAK1145385.1"/>
    <property type="molecule type" value="Genomic_DNA"/>
</dbReference>
<protein>
    <submittedName>
        <fullName evidence="1">Coenzyme Q-binding protein coq10, mitochondrial</fullName>
    </submittedName>
</protein>
<name>A0ACC3B4L9_9EURO</name>
<accession>A0ACC3B4L9</accession>
<reference evidence="1 2" key="1">
    <citation type="journal article" date="2023" name="ACS Omega">
        <title>Identification of the Neoaspergillic Acid Biosynthesis Gene Cluster by Establishing an In Vitro CRISPR-Ribonucleoprotein Genetic System in Aspergillus melleus.</title>
        <authorList>
            <person name="Yuan B."/>
            <person name="Grau M.F."/>
            <person name="Murata R.M."/>
            <person name="Torok T."/>
            <person name="Venkateswaran K."/>
            <person name="Stajich J.E."/>
            <person name="Wang C.C.C."/>
        </authorList>
    </citation>
    <scope>NUCLEOTIDE SEQUENCE [LARGE SCALE GENOMIC DNA]</scope>
    <source>
        <strain evidence="1 2">IMV 1140</strain>
    </source>
</reference>
<organism evidence="1 2">
    <name type="scientific">Aspergillus melleus</name>
    <dbReference type="NCBI Taxonomy" id="138277"/>
    <lineage>
        <taxon>Eukaryota</taxon>
        <taxon>Fungi</taxon>
        <taxon>Dikarya</taxon>
        <taxon>Ascomycota</taxon>
        <taxon>Pezizomycotina</taxon>
        <taxon>Eurotiomycetes</taxon>
        <taxon>Eurotiomycetidae</taxon>
        <taxon>Eurotiales</taxon>
        <taxon>Aspergillaceae</taxon>
        <taxon>Aspergillus</taxon>
        <taxon>Aspergillus subgen. Circumdati</taxon>
    </lineage>
</organism>
<dbReference type="Proteomes" id="UP001177260">
    <property type="component" value="Unassembled WGS sequence"/>
</dbReference>
<comment type="caution">
    <text evidence="1">The sequence shown here is derived from an EMBL/GenBank/DDBJ whole genome shotgun (WGS) entry which is preliminary data.</text>
</comment>
<evidence type="ECO:0000313" key="2">
    <source>
        <dbReference type="Proteomes" id="UP001177260"/>
    </source>
</evidence>
<keyword evidence="2" id="KW-1185">Reference proteome</keyword>
<sequence>MKPTTTRALSRRIYSLIESRSHLSTSSQCLRASTITNPSNLRPRPCLPTQPRTTTPAQQTRPFLSSILPSGGPNNNEPKDRVLTATRTLPYAPASLFRVISSVESYADFLPFLSASTVTHRDPQTGYPTRAFLTVGYGPISETFTSKVDCDESRWVVEARSGAKFGVDSKDGQSQTEVTQSQGKGQSGGLFGGIFPGANEGIFEYLSTRWELVPEGVETERRTTVRLRIEFEFKSQLHAAMMKAVEHQMATAMIDAFEQRIREVERW</sequence>
<evidence type="ECO:0000313" key="1">
    <source>
        <dbReference type="EMBL" id="KAK1145385.1"/>
    </source>
</evidence>
<gene>
    <name evidence="1" type="primary">COQ10</name>
    <name evidence="1" type="ORF">N8T08_004260</name>
</gene>